<dbReference type="Pfam" id="PF00355">
    <property type="entry name" value="Rieske"/>
    <property type="match status" value="1"/>
</dbReference>
<keyword evidence="8" id="KW-1185">Reference proteome</keyword>
<dbReference type="RefSeq" id="WP_343907691.1">
    <property type="nucleotide sequence ID" value="NZ_BAAAJE010000009.1"/>
</dbReference>
<dbReference type="PROSITE" id="PS51296">
    <property type="entry name" value="RIESKE"/>
    <property type="match status" value="1"/>
</dbReference>
<dbReference type="InterPro" id="IPR050584">
    <property type="entry name" value="Cholesterol_7-desaturase"/>
</dbReference>
<dbReference type="Pfam" id="PF19112">
    <property type="entry name" value="VanA_C"/>
    <property type="match status" value="1"/>
</dbReference>
<protein>
    <submittedName>
        <fullName evidence="7">Molybdenum cofactor-independent xanthine hydroxylase subunit HpxD</fullName>
    </submittedName>
</protein>
<dbReference type="Gene3D" id="2.102.10.10">
    <property type="entry name" value="Rieske [2Fe-2S] iron-sulphur domain"/>
    <property type="match status" value="1"/>
</dbReference>
<dbReference type="InterPro" id="IPR044043">
    <property type="entry name" value="VanA_C_cat"/>
</dbReference>
<dbReference type="SUPFAM" id="SSF50022">
    <property type="entry name" value="ISP domain"/>
    <property type="match status" value="1"/>
</dbReference>
<keyword evidence="1" id="KW-0001">2Fe-2S</keyword>
<dbReference type="PANTHER" id="PTHR21266">
    <property type="entry name" value="IRON-SULFUR DOMAIN CONTAINING PROTEIN"/>
    <property type="match status" value="1"/>
</dbReference>
<evidence type="ECO:0000256" key="5">
    <source>
        <dbReference type="ARBA" id="ARBA00023014"/>
    </source>
</evidence>
<evidence type="ECO:0000256" key="4">
    <source>
        <dbReference type="ARBA" id="ARBA00023004"/>
    </source>
</evidence>
<dbReference type="InterPro" id="IPR017941">
    <property type="entry name" value="Rieske_2Fe-2S"/>
</dbReference>
<organism evidence="7 8">
    <name type="scientific">Nocardioides aquiterrae</name>
    <dbReference type="NCBI Taxonomy" id="203799"/>
    <lineage>
        <taxon>Bacteria</taxon>
        <taxon>Bacillati</taxon>
        <taxon>Actinomycetota</taxon>
        <taxon>Actinomycetes</taxon>
        <taxon>Propionibacteriales</taxon>
        <taxon>Nocardioidaceae</taxon>
        <taxon>Nocardioides</taxon>
    </lineage>
</organism>
<dbReference type="SUPFAM" id="SSF55961">
    <property type="entry name" value="Bet v1-like"/>
    <property type="match status" value="1"/>
</dbReference>
<keyword evidence="3" id="KW-0560">Oxidoreductase</keyword>
<feature type="domain" description="Rieske" evidence="6">
    <location>
        <begin position="10"/>
        <end position="113"/>
    </location>
</feature>
<gene>
    <name evidence="7" type="primary">hpxD</name>
    <name evidence="7" type="ORF">GCM10009606_23120</name>
</gene>
<dbReference type="Proteomes" id="UP001499979">
    <property type="component" value="Unassembled WGS sequence"/>
</dbReference>
<evidence type="ECO:0000256" key="1">
    <source>
        <dbReference type="ARBA" id="ARBA00022714"/>
    </source>
</evidence>
<dbReference type="Gene3D" id="3.90.380.10">
    <property type="entry name" value="Naphthalene 1,2-dioxygenase Alpha Subunit, Chain A, domain 1"/>
    <property type="match status" value="1"/>
</dbReference>
<sequence length="330" mass="37425">MSQPALARFWHPICTSDEVTEQPRRFTLLDDFVVAFRDENCVAAFRDLCIHRGAALSLGWVRDGTLVCPYHGWQYDRSGACVKIPSRPADAPIPAAAKAQAYHVQEKYGLVWVGMEEPAADIPLFPGDVYGKPGWKSFISYREVWNTSAARAVENFMDFSHFPYVHTGILGTEETAEIAPYTVEKREDGLFYFLEQEEPSELYGAGGKQKVRYEYTLVVPFTIHLKKIELGTGRETIISQLTLPRTSKTTELFVFILRNHSLDEADTPFQEFTNNIMEQDRVVVQSQRPEELPDSLREELHIKVPDAASLLYRQRLASLAKVEVFGPYGA</sequence>
<dbReference type="PANTHER" id="PTHR21266:SF59">
    <property type="entry name" value="BLR4922 PROTEIN"/>
    <property type="match status" value="1"/>
</dbReference>
<keyword evidence="2" id="KW-0479">Metal-binding</keyword>
<evidence type="ECO:0000313" key="7">
    <source>
        <dbReference type="EMBL" id="GAA1142992.1"/>
    </source>
</evidence>
<dbReference type="EMBL" id="BAAAJE010000009">
    <property type="protein sequence ID" value="GAA1142992.1"/>
    <property type="molecule type" value="Genomic_DNA"/>
</dbReference>
<dbReference type="InterPro" id="IPR036922">
    <property type="entry name" value="Rieske_2Fe-2S_sf"/>
</dbReference>
<accession>A0ABP4F1S9</accession>
<evidence type="ECO:0000256" key="3">
    <source>
        <dbReference type="ARBA" id="ARBA00023002"/>
    </source>
</evidence>
<evidence type="ECO:0000256" key="2">
    <source>
        <dbReference type="ARBA" id="ARBA00022723"/>
    </source>
</evidence>
<comment type="caution">
    <text evidence="7">The sequence shown here is derived from an EMBL/GenBank/DDBJ whole genome shotgun (WGS) entry which is preliminary data.</text>
</comment>
<evidence type="ECO:0000313" key="8">
    <source>
        <dbReference type="Proteomes" id="UP001499979"/>
    </source>
</evidence>
<name>A0ABP4F1S9_9ACTN</name>
<dbReference type="InterPro" id="IPR015881">
    <property type="entry name" value="ARHD_Rieske_2Fe_2S"/>
</dbReference>
<dbReference type="PROSITE" id="PS00570">
    <property type="entry name" value="RING_HYDROXYL_ALPHA"/>
    <property type="match status" value="1"/>
</dbReference>
<reference evidence="8" key="1">
    <citation type="journal article" date="2019" name="Int. J. Syst. Evol. Microbiol.">
        <title>The Global Catalogue of Microorganisms (GCM) 10K type strain sequencing project: providing services to taxonomists for standard genome sequencing and annotation.</title>
        <authorList>
            <consortium name="The Broad Institute Genomics Platform"/>
            <consortium name="The Broad Institute Genome Sequencing Center for Infectious Disease"/>
            <person name="Wu L."/>
            <person name="Ma J."/>
        </authorList>
    </citation>
    <scope>NUCLEOTIDE SEQUENCE [LARGE SCALE GENOMIC DNA]</scope>
    <source>
        <strain evidence="8">JCM 11813</strain>
    </source>
</reference>
<keyword evidence="4" id="KW-0408">Iron</keyword>
<keyword evidence="5" id="KW-0411">Iron-sulfur</keyword>
<proteinExistence type="predicted"/>
<evidence type="ECO:0000259" key="6">
    <source>
        <dbReference type="PROSITE" id="PS51296"/>
    </source>
</evidence>